<keyword evidence="1" id="KW-0560">Oxidoreductase</keyword>
<gene>
    <name evidence="3" type="ORF">NBH21_17620</name>
</gene>
<name>A0AAJ1F901_9HYPH</name>
<organism evidence="3 4">
    <name type="scientific">Ciceribacter sichuanensis</name>
    <dbReference type="NCBI Taxonomy" id="2949647"/>
    <lineage>
        <taxon>Bacteria</taxon>
        <taxon>Pseudomonadati</taxon>
        <taxon>Pseudomonadota</taxon>
        <taxon>Alphaproteobacteria</taxon>
        <taxon>Hyphomicrobiales</taxon>
        <taxon>Rhizobiaceae</taxon>
        <taxon>Ciceribacter</taxon>
    </lineage>
</organism>
<dbReference type="AlphaFoldDB" id="A0AAJ1F901"/>
<dbReference type="InterPro" id="IPR036188">
    <property type="entry name" value="FAD/NAD-bd_sf"/>
</dbReference>
<dbReference type="InterPro" id="IPR006076">
    <property type="entry name" value="FAD-dep_OxRdtase"/>
</dbReference>
<dbReference type="Gene3D" id="3.30.9.10">
    <property type="entry name" value="D-Amino Acid Oxidase, subunit A, domain 2"/>
    <property type="match status" value="1"/>
</dbReference>
<dbReference type="SUPFAM" id="SSF51905">
    <property type="entry name" value="FAD/NAD(P)-binding domain"/>
    <property type="match status" value="1"/>
</dbReference>
<dbReference type="Gene3D" id="3.50.50.60">
    <property type="entry name" value="FAD/NAD(P)-binding domain"/>
    <property type="match status" value="1"/>
</dbReference>
<dbReference type="Pfam" id="PF01266">
    <property type="entry name" value="DAO"/>
    <property type="match status" value="1"/>
</dbReference>
<comment type="caution">
    <text evidence="3">The sequence shown here is derived from an EMBL/GenBank/DDBJ whole genome shotgun (WGS) entry which is preliminary data.</text>
</comment>
<dbReference type="RefSeq" id="WP_250911896.1">
    <property type="nucleotide sequence ID" value="NZ_JAMXLX010000006.1"/>
</dbReference>
<evidence type="ECO:0000259" key="2">
    <source>
        <dbReference type="Pfam" id="PF01266"/>
    </source>
</evidence>
<accession>A0AAJ1F901</accession>
<dbReference type="SUPFAM" id="SSF54373">
    <property type="entry name" value="FAD-linked reductases, C-terminal domain"/>
    <property type="match status" value="1"/>
</dbReference>
<evidence type="ECO:0000256" key="1">
    <source>
        <dbReference type="ARBA" id="ARBA00023002"/>
    </source>
</evidence>
<proteinExistence type="predicted"/>
<sequence>MTMQQSGQAKGSSKPKVTVIGSGIIGVCSANYLLKAGFAVDVVDPVVPGSPDQCSYGNAGGICPGSCIPNSMPGVLKNVPKWLMDPEGPLYVRLAYLPHALPWLLRFLAASRKPRVEEISAAMRSLHRFTFDCYEPLIKEAGCEELLQKRGQLFVYENDDAGSSSAYSIGLRRHHGVRVEVLNADEIRQLEPALAPIFKSAVYLPEQGQCPNPGRLVASLAELATRNGARFIRGRVARFEQGPSGPTALMMEDGSRLPVETVVLAAGAWSARLAADLGDRIPFETERGYHVMVKGADTGLRIQTISNDRKFVASPMEEGLRIAGNVEFSGLEAPPNMHRADALLKQARPMFRNLPEGEVSRWMGHRPGTPDSIPVIDRARKARNVIYAFGHGHQGLIAGAVTGKLVSEMARGETPSVDLTPFRVNRF</sequence>
<evidence type="ECO:0000313" key="3">
    <source>
        <dbReference type="EMBL" id="MCO5958598.1"/>
    </source>
</evidence>
<dbReference type="EMBL" id="JAMXLX010000006">
    <property type="protein sequence ID" value="MCO5958598.1"/>
    <property type="molecule type" value="Genomic_DNA"/>
</dbReference>
<evidence type="ECO:0000313" key="4">
    <source>
        <dbReference type="Proteomes" id="UP001155380"/>
    </source>
</evidence>
<protein>
    <submittedName>
        <fullName evidence="3">FAD-binding oxidoreductase</fullName>
    </submittedName>
</protein>
<feature type="domain" description="FAD dependent oxidoreductase" evidence="2">
    <location>
        <begin position="16"/>
        <end position="409"/>
    </location>
</feature>
<dbReference type="Proteomes" id="UP001155380">
    <property type="component" value="Unassembled WGS sequence"/>
</dbReference>
<dbReference type="GO" id="GO:0005737">
    <property type="term" value="C:cytoplasm"/>
    <property type="evidence" value="ECO:0007669"/>
    <property type="project" value="TreeGrafter"/>
</dbReference>
<dbReference type="PANTHER" id="PTHR13847:SF289">
    <property type="entry name" value="GLYCINE OXIDASE"/>
    <property type="match status" value="1"/>
</dbReference>
<dbReference type="PANTHER" id="PTHR13847">
    <property type="entry name" value="SARCOSINE DEHYDROGENASE-RELATED"/>
    <property type="match status" value="1"/>
</dbReference>
<reference evidence="3" key="1">
    <citation type="submission" date="2022-06" db="EMBL/GenBank/DDBJ databases">
        <authorList>
            <person name="Sun Q."/>
        </authorList>
    </citation>
    <scope>NUCLEOTIDE SEQUENCE</scope>
    <source>
        <strain evidence="3">S101</strain>
    </source>
</reference>
<dbReference type="GO" id="GO:0016491">
    <property type="term" value="F:oxidoreductase activity"/>
    <property type="evidence" value="ECO:0007669"/>
    <property type="project" value="UniProtKB-KW"/>
</dbReference>